<dbReference type="SUPFAM" id="SSF55729">
    <property type="entry name" value="Acyl-CoA N-acyltransferases (Nat)"/>
    <property type="match status" value="1"/>
</dbReference>
<dbReference type="InterPro" id="IPR050832">
    <property type="entry name" value="Bact_Acetyltransf"/>
</dbReference>
<dbReference type="CDD" id="cd04301">
    <property type="entry name" value="NAT_SF"/>
    <property type="match status" value="1"/>
</dbReference>
<organism evidence="4 5">
    <name type="scientific">Corynebacterium pilosum</name>
    <dbReference type="NCBI Taxonomy" id="35756"/>
    <lineage>
        <taxon>Bacteria</taxon>
        <taxon>Bacillati</taxon>
        <taxon>Actinomycetota</taxon>
        <taxon>Actinomycetes</taxon>
        <taxon>Mycobacteriales</taxon>
        <taxon>Corynebacteriaceae</taxon>
        <taxon>Corynebacterium</taxon>
    </lineage>
</organism>
<dbReference type="EMBL" id="UFXQ01000001">
    <property type="protein sequence ID" value="STC69763.1"/>
    <property type="molecule type" value="Genomic_DNA"/>
</dbReference>
<evidence type="ECO:0000256" key="1">
    <source>
        <dbReference type="ARBA" id="ARBA00022679"/>
    </source>
</evidence>
<dbReference type="STRING" id="35756.GCA_001044155_02032"/>
<dbReference type="PANTHER" id="PTHR43877">
    <property type="entry name" value="AMINOALKYLPHOSPHONATE N-ACETYLTRANSFERASE-RELATED-RELATED"/>
    <property type="match status" value="1"/>
</dbReference>
<accession>A0A376CN52</accession>
<reference evidence="4 5" key="1">
    <citation type="submission" date="2018-06" db="EMBL/GenBank/DDBJ databases">
        <authorList>
            <consortium name="Pathogen Informatics"/>
            <person name="Doyle S."/>
        </authorList>
    </citation>
    <scope>NUCLEOTIDE SEQUENCE [LARGE SCALE GENOMIC DNA]</scope>
    <source>
        <strain evidence="4 5">NCTC11862</strain>
    </source>
</reference>
<evidence type="ECO:0000313" key="4">
    <source>
        <dbReference type="EMBL" id="STC69763.1"/>
    </source>
</evidence>
<name>A0A376CN52_9CORY</name>
<evidence type="ECO:0000256" key="2">
    <source>
        <dbReference type="ARBA" id="ARBA00023315"/>
    </source>
</evidence>
<dbReference type="AlphaFoldDB" id="A0A376CN52"/>
<dbReference type="InterPro" id="IPR016181">
    <property type="entry name" value="Acyl_CoA_acyltransferase"/>
</dbReference>
<dbReference type="GO" id="GO:0016747">
    <property type="term" value="F:acyltransferase activity, transferring groups other than amino-acyl groups"/>
    <property type="evidence" value="ECO:0007669"/>
    <property type="project" value="InterPro"/>
</dbReference>
<dbReference type="PROSITE" id="PS51186">
    <property type="entry name" value="GNAT"/>
    <property type="match status" value="1"/>
</dbReference>
<protein>
    <submittedName>
        <fullName evidence="4">Putative acetyltransferase</fullName>
    </submittedName>
</protein>
<dbReference type="Proteomes" id="UP000254467">
    <property type="component" value="Unassembled WGS sequence"/>
</dbReference>
<dbReference type="Gene3D" id="3.40.630.30">
    <property type="match status" value="1"/>
</dbReference>
<keyword evidence="2" id="KW-0012">Acyltransferase</keyword>
<dbReference type="Pfam" id="PF00583">
    <property type="entry name" value="Acetyltransf_1"/>
    <property type="match status" value="1"/>
</dbReference>
<sequence length="162" mass="17979">MGRMDFSIRPASVSDRTYIARLFFLTDVFGDETKPVSEFHTRDLPGYVDDWDPERDGGFMAFDQFSVPAGGIWLRYWSGPDAAGWANLGPDIPELAVAVESRYAGQGLSRRLLDDAVALARSQGAPAISLSVDKDNPRARHVYEKYGFEVVPSIEGAMQLKF</sequence>
<keyword evidence="1 4" id="KW-0808">Transferase</keyword>
<keyword evidence="5" id="KW-1185">Reference proteome</keyword>
<evidence type="ECO:0000259" key="3">
    <source>
        <dbReference type="PROSITE" id="PS51186"/>
    </source>
</evidence>
<gene>
    <name evidence="4" type="ORF">NCTC11862_01562</name>
</gene>
<feature type="domain" description="N-acetyltransferase" evidence="3">
    <location>
        <begin position="34"/>
        <end position="162"/>
    </location>
</feature>
<evidence type="ECO:0000313" key="5">
    <source>
        <dbReference type="Proteomes" id="UP000254467"/>
    </source>
</evidence>
<proteinExistence type="predicted"/>
<dbReference type="InterPro" id="IPR000182">
    <property type="entry name" value="GNAT_dom"/>
</dbReference>